<protein>
    <recommendedName>
        <fullName evidence="3">DUF5050 domain-containing protein</fullName>
    </recommendedName>
</protein>
<sequence>MIPAVLVLAAAAGALTFFLTRPPQLDPSFGLYTDWFFSLLLNEDATQLELWSGTERLLTLPAESAGLRSVSASFLDEDEPVLLLVDAEGDLYRADSKSCAMLAQQAQSCSLSCDGSTAVWVDGEHRLHFQQGDAPPVTAVEDAAYSALLSYGGKSLVWETALIPDSGPRYYYLSLDGGQSQGLPADDISPLLVTDSGTVYYVSMRSGSCHLYAWKGGESTQITDCLSLSASPLFNQDGTQLLYVTEDDSGASTWFYREGEEPHRIGSFALNALCAPSYAEIRTTYVTDSPLAISQYNVSTLLEKVLDTDQGLWLMDREAAASPVFPESTIPSAAYVSQDGNSLVVQTTGRSEANVLYRFDDLWGDPVSQVLAQGHILSLLGASPDLSLLLYTLPAIPENARDYYALRAGGEPVFLTQGNEFAVVTSANIVCFASSSDDRAQLFLSDGVGAPIPLDLFIPMDSYFTVYLTQAGDQTLLRLGSGAVTYLCTVSPDGTLTLLTTGINPAY</sequence>
<dbReference type="EMBL" id="DYUC01000120">
    <property type="protein sequence ID" value="HJG87717.1"/>
    <property type="molecule type" value="Genomic_DNA"/>
</dbReference>
<reference evidence="1" key="1">
    <citation type="journal article" date="2021" name="PeerJ">
        <title>Extensive microbial diversity within the chicken gut microbiome revealed by metagenomics and culture.</title>
        <authorList>
            <person name="Gilroy R."/>
            <person name="Ravi A."/>
            <person name="Getino M."/>
            <person name="Pursley I."/>
            <person name="Horton D.L."/>
            <person name="Alikhan N.F."/>
            <person name="Baker D."/>
            <person name="Gharbi K."/>
            <person name="Hall N."/>
            <person name="Watson M."/>
            <person name="Adriaenssens E.M."/>
            <person name="Foster-Nyarko E."/>
            <person name="Jarju S."/>
            <person name="Secka A."/>
            <person name="Antonio M."/>
            <person name="Oren A."/>
            <person name="Chaudhuri R.R."/>
            <person name="La Ragione R."/>
            <person name="Hildebrand F."/>
            <person name="Pallen M.J."/>
        </authorList>
    </citation>
    <scope>NUCLEOTIDE SEQUENCE</scope>
    <source>
        <strain evidence="1">CHK179-5677</strain>
    </source>
</reference>
<evidence type="ECO:0000313" key="1">
    <source>
        <dbReference type="EMBL" id="HJG87717.1"/>
    </source>
</evidence>
<reference evidence="1" key="2">
    <citation type="submission" date="2021-09" db="EMBL/GenBank/DDBJ databases">
        <authorList>
            <person name="Gilroy R."/>
        </authorList>
    </citation>
    <scope>NUCLEOTIDE SEQUENCE</scope>
    <source>
        <strain evidence="1">CHK179-5677</strain>
    </source>
</reference>
<organism evidence="1 2">
    <name type="scientific">Pseudoflavonifractor capillosus</name>
    <dbReference type="NCBI Taxonomy" id="106588"/>
    <lineage>
        <taxon>Bacteria</taxon>
        <taxon>Bacillati</taxon>
        <taxon>Bacillota</taxon>
        <taxon>Clostridia</taxon>
        <taxon>Eubacteriales</taxon>
        <taxon>Oscillospiraceae</taxon>
        <taxon>Pseudoflavonifractor</taxon>
    </lineage>
</organism>
<dbReference type="InterPro" id="IPR011042">
    <property type="entry name" value="6-blade_b-propeller_TolB-like"/>
</dbReference>
<dbReference type="AlphaFoldDB" id="A0A921MNR2"/>
<accession>A0A921MNR2</accession>
<evidence type="ECO:0000313" key="2">
    <source>
        <dbReference type="Proteomes" id="UP000760668"/>
    </source>
</evidence>
<dbReference type="Proteomes" id="UP000760668">
    <property type="component" value="Unassembled WGS sequence"/>
</dbReference>
<evidence type="ECO:0008006" key="3">
    <source>
        <dbReference type="Google" id="ProtNLM"/>
    </source>
</evidence>
<dbReference type="SUPFAM" id="SSF82171">
    <property type="entry name" value="DPP6 N-terminal domain-like"/>
    <property type="match status" value="1"/>
</dbReference>
<name>A0A921MNR2_9FIRM</name>
<comment type="caution">
    <text evidence="1">The sequence shown here is derived from an EMBL/GenBank/DDBJ whole genome shotgun (WGS) entry which is preliminary data.</text>
</comment>
<dbReference type="RefSeq" id="WP_295368442.1">
    <property type="nucleotide sequence ID" value="NZ_DYUC01000120.1"/>
</dbReference>
<gene>
    <name evidence="1" type="ORF">K8V01_11985</name>
</gene>
<dbReference type="Gene3D" id="2.120.10.30">
    <property type="entry name" value="TolB, C-terminal domain"/>
    <property type="match status" value="1"/>
</dbReference>
<proteinExistence type="predicted"/>